<reference evidence="1" key="1">
    <citation type="journal article" date="2023" name="Insect Mol. Biol.">
        <title>Genome sequencing provides insights into the evolution of gene families encoding plant cell wall-degrading enzymes in longhorned beetles.</title>
        <authorList>
            <person name="Shin N.R."/>
            <person name="Okamura Y."/>
            <person name="Kirsch R."/>
            <person name="Pauchet Y."/>
        </authorList>
    </citation>
    <scope>NUCLEOTIDE SEQUENCE</scope>
    <source>
        <strain evidence="1">RBIC_L_NR</strain>
    </source>
</reference>
<sequence>MVHRKTGKSRSAKSLGDITLNDFANSTVCKNRLKKSTNNVNKVLKKLEEEKSWDEKTDDFEGDFVQEIDEDGNISYVIRKTESRRRRKTASSSEEVKENIGRDYPIDIWFLVSEYIQPEDVGRFAGICKTSFEVVCTAKFWFSLYRRYYCNVTNMPEKLQPECLVRKYSLRTSVIRALHYMYTPFVNKLKPVLATMDKHPDILKRRQCDSLWQQKQKGQWVFYFKMREKRNSFLQHSRTDFKKPDLLEILDDVSANPDEHCKILQVTCKHFIRIPPVIGRYK</sequence>
<dbReference type="EMBL" id="JANEYF010003497">
    <property type="protein sequence ID" value="KAJ8935916.1"/>
    <property type="molecule type" value="Genomic_DNA"/>
</dbReference>
<evidence type="ECO:0000313" key="2">
    <source>
        <dbReference type="Proteomes" id="UP001162156"/>
    </source>
</evidence>
<dbReference type="InterPro" id="IPR026509">
    <property type="entry name" value="TMEM183"/>
</dbReference>
<protein>
    <recommendedName>
        <fullName evidence="3">Transmembrane protein 183</fullName>
    </recommendedName>
</protein>
<dbReference type="GO" id="GO:0019005">
    <property type="term" value="C:SCF ubiquitin ligase complex"/>
    <property type="evidence" value="ECO:0007669"/>
    <property type="project" value="TreeGrafter"/>
</dbReference>
<gene>
    <name evidence="1" type="ORF">NQ314_012584</name>
</gene>
<dbReference type="AlphaFoldDB" id="A0AAV8XBT3"/>
<accession>A0AAV8XBT3</accession>
<proteinExistence type="predicted"/>
<dbReference type="PANTHER" id="PTHR20988">
    <property type="entry name" value="TRANSMEMBRANE PROTEIN 183A-RELATED"/>
    <property type="match status" value="1"/>
</dbReference>
<comment type="caution">
    <text evidence="1">The sequence shown here is derived from an EMBL/GenBank/DDBJ whole genome shotgun (WGS) entry which is preliminary data.</text>
</comment>
<evidence type="ECO:0000313" key="1">
    <source>
        <dbReference type="EMBL" id="KAJ8935916.1"/>
    </source>
</evidence>
<dbReference type="PANTHER" id="PTHR20988:SF2">
    <property type="entry name" value="TRANSMEMBRANE PROTEIN 183A-RELATED"/>
    <property type="match status" value="1"/>
</dbReference>
<dbReference type="GO" id="GO:0031647">
    <property type="term" value="P:regulation of protein stability"/>
    <property type="evidence" value="ECO:0007669"/>
    <property type="project" value="TreeGrafter"/>
</dbReference>
<evidence type="ECO:0008006" key="3">
    <source>
        <dbReference type="Google" id="ProtNLM"/>
    </source>
</evidence>
<keyword evidence="2" id="KW-1185">Reference proteome</keyword>
<organism evidence="1 2">
    <name type="scientific">Rhamnusium bicolor</name>
    <dbReference type="NCBI Taxonomy" id="1586634"/>
    <lineage>
        <taxon>Eukaryota</taxon>
        <taxon>Metazoa</taxon>
        <taxon>Ecdysozoa</taxon>
        <taxon>Arthropoda</taxon>
        <taxon>Hexapoda</taxon>
        <taxon>Insecta</taxon>
        <taxon>Pterygota</taxon>
        <taxon>Neoptera</taxon>
        <taxon>Endopterygota</taxon>
        <taxon>Coleoptera</taxon>
        <taxon>Polyphaga</taxon>
        <taxon>Cucujiformia</taxon>
        <taxon>Chrysomeloidea</taxon>
        <taxon>Cerambycidae</taxon>
        <taxon>Lepturinae</taxon>
        <taxon>Rhagiini</taxon>
        <taxon>Rhamnusium</taxon>
    </lineage>
</organism>
<name>A0AAV8XBT3_9CUCU</name>
<dbReference type="Proteomes" id="UP001162156">
    <property type="component" value="Unassembled WGS sequence"/>
</dbReference>